<organism evidence="1 2">
    <name type="scientific">Natrialba asiatica (strain ATCC 700177 / DSM 12278 / JCM 9576 / FERM P-10747 / NBRC 102637 / 172P1)</name>
    <dbReference type="NCBI Taxonomy" id="29540"/>
    <lineage>
        <taxon>Archaea</taxon>
        <taxon>Methanobacteriati</taxon>
        <taxon>Methanobacteriota</taxon>
        <taxon>Stenosarchaea group</taxon>
        <taxon>Halobacteria</taxon>
        <taxon>Halobacteriales</taxon>
        <taxon>Natrialbaceae</taxon>
        <taxon>Natrialba</taxon>
    </lineage>
</organism>
<name>M0AVL7_NATA1</name>
<dbReference type="STRING" id="29540.C481_07956"/>
<accession>M0AVL7</accession>
<dbReference type="EMBL" id="AOIO01000021">
    <property type="protein sequence ID" value="ELZ02585.1"/>
    <property type="molecule type" value="Genomic_DNA"/>
</dbReference>
<protein>
    <submittedName>
        <fullName evidence="1">Uncharacterized protein</fullName>
    </submittedName>
</protein>
<reference evidence="1 2" key="1">
    <citation type="journal article" date="2014" name="PLoS Genet.">
        <title>Phylogenetically driven sequencing of extremely halophilic archaea reveals strategies for static and dynamic osmo-response.</title>
        <authorList>
            <person name="Becker E.A."/>
            <person name="Seitzer P.M."/>
            <person name="Tritt A."/>
            <person name="Larsen D."/>
            <person name="Krusor M."/>
            <person name="Yao A.I."/>
            <person name="Wu D."/>
            <person name="Madern D."/>
            <person name="Eisen J.A."/>
            <person name="Darling A.E."/>
            <person name="Facciotti M.T."/>
        </authorList>
    </citation>
    <scope>NUCLEOTIDE SEQUENCE [LARGE SCALE GENOMIC DNA]</scope>
    <source>
        <strain evidence="1 2">DSM 12278</strain>
    </source>
</reference>
<evidence type="ECO:0000313" key="1">
    <source>
        <dbReference type="EMBL" id="ELZ02585.1"/>
    </source>
</evidence>
<gene>
    <name evidence="1" type="ORF">C481_07956</name>
</gene>
<keyword evidence="2" id="KW-1185">Reference proteome</keyword>
<evidence type="ECO:0000313" key="2">
    <source>
        <dbReference type="Proteomes" id="UP000011554"/>
    </source>
</evidence>
<sequence>MPASDPPVFEPVLVSVCDALAPAFCVGFERDDPEREPVLDPDDRAEPAAFDELVCDRDVDSLEFEERPVERPVVLDELVLALALVLVLEDELVLELDAERARDRESEPELRPFVARLLRRLPSPLPVPVFVFVRCFRVRCCFVPVLDRDDPLLVSPLEFSLEAAVELVSSVSVSAQISGEGMPLVRFAT</sequence>
<dbReference type="AlphaFoldDB" id="M0AVL7"/>
<comment type="caution">
    <text evidence="1">The sequence shown here is derived from an EMBL/GenBank/DDBJ whole genome shotgun (WGS) entry which is preliminary data.</text>
</comment>
<proteinExistence type="predicted"/>
<dbReference type="Proteomes" id="UP000011554">
    <property type="component" value="Unassembled WGS sequence"/>
</dbReference>